<evidence type="ECO:0000313" key="3">
    <source>
        <dbReference type="Proteomes" id="UP000319263"/>
    </source>
</evidence>
<feature type="region of interest" description="Disordered" evidence="1">
    <location>
        <begin position="1"/>
        <end position="33"/>
    </location>
</feature>
<dbReference type="InterPro" id="IPR001646">
    <property type="entry name" value="5peptide_repeat"/>
</dbReference>
<dbReference type="SUPFAM" id="SSF141571">
    <property type="entry name" value="Pentapeptide repeat-like"/>
    <property type="match status" value="1"/>
</dbReference>
<dbReference type="RefSeq" id="WP_143987490.1">
    <property type="nucleotide sequence ID" value="NZ_CP041692.1"/>
</dbReference>
<dbReference type="EMBL" id="CP041692">
    <property type="protein sequence ID" value="QDP97532.1"/>
    <property type="molecule type" value="Genomic_DNA"/>
</dbReference>
<reference evidence="2 3" key="1">
    <citation type="submission" date="2019-07" db="EMBL/GenBank/DDBJ databases">
        <title>Microlunatus dokdonensis sp. nov. isolated from the rhizospheric soil of the wild plant Elymus tsukushiensis.</title>
        <authorList>
            <person name="Ghim S.-Y."/>
            <person name="Hwang Y.-J."/>
            <person name="Son J.-S."/>
            <person name="Shin J.-H."/>
        </authorList>
    </citation>
    <scope>NUCLEOTIDE SEQUENCE [LARGE SCALE GENOMIC DNA]</scope>
    <source>
        <strain evidence="2 3">KUDC0627</strain>
    </source>
</reference>
<dbReference type="Proteomes" id="UP000319263">
    <property type="component" value="Chromosome"/>
</dbReference>
<dbReference type="OrthoDB" id="4775025at2"/>
<gene>
    <name evidence="2" type="ORF">FOE78_17880</name>
</gene>
<dbReference type="InterPro" id="IPR052949">
    <property type="entry name" value="PA_immunity-related"/>
</dbReference>
<dbReference type="PANTHER" id="PTHR42999">
    <property type="entry name" value="ANTIBIOTIC RESISTANCE PROTEIN MCBG"/>
    <property type="match status" value="1"/>
</dbReference>
<evidence type="ECO:0000256" key="1">
    <source>
        <dbReference type="SAM" id="MobiDB-lite"/>
    </source>
</evidence>
<sequence length="231" mass="24390">MINNSVDAGPDRAPRPPLAPRTGKARPAADAPTGGDDLIMNAIALAGVDLAALESDYAEASGSRFADVTLASSNWRHAAFADCSFSGCDLANAEFVESGWQRVEVRHSRMLGLQASGCSWKNVVIADTMINLANLRFLQAERVRFENCVLAGTDFGSSRLVDVVFADCDLTEAEFSNASLSRVRFERCRLVRIGGVAGLAGATVDRADLLELAETLAAALGIGVDDGSTQP</sequence>
<dbReference type="PANTHER" id="PTHR42999:SF1">
    <property type="entry name" value="PENTAPEPTIDE REPEAT-CONTAINING PROTEIN"/>
    <property type="match status" value="1"/>
</dbReference>
<proteinExistence type="predicted"/>
<dbReference type="KEGG" id="mik:FOE78_17880"/>
<dbReference type="Pfam" id="PF00805">
    <property type="entry name" value="Pentapeptide"/>
    <property type="match status" value="1"/>
</dbReference>
<evidence type="ECO:0000313" key="2">
    <source>
        <dbReference type="EMBL" id="QDP97532.1"/>
    </source>
</evidence>
<name>A0A516Q2C9_9ACTN</name>
<dbReference type="Gene3D" id="2.160.20.80">
    <property type="entry name" value="E3 ubiquitin-protein ligase SopA"/>
    <property type="match status" value="1"/>
</dbReference>
<dbReference type="Pfam" id="PF13599">
    <property type="entry name" value="Pentapeptide_4"/>
    <property type="match status" value="1"/>
</dbReference>
<organism evidence="2 3">
    <name type="scientific">Microlunatus elymi</name>
    <dbReference type="NCBI Taxonomy" id="2596828"/>
    <lineage>
        <taxon>Bacteria</taxon>
        <taxon>Bacillati</taxon>
        <taxon>Actinomycetota</taxon>
        <taxon>Actinomycetes</taxon>
        <taxon>Propionibacteriales</taxon>
        <taxon>Propionibacteriaceae</taxon>
        <taxon>Microlunatus</taxon>
    </lineage>
</organism>
<accession>A0A516Q2C9</accession>
<keyword evidence="3" id="KW-1185">Reference proteome</keyword>
<dbReference type="AlphaFoldDB" id="A0A516Q2C9"/>
<protein>
    <submittedName>
        <fullName evidence="2">Pentapeptide repeat-containing protein</fullName>
    </submittedName>
</protein>